<feature type="region of interest" description="Disordered" evidence="1">
    <location>
        <begin position="1"/>
        <end position="22"/>
    </location>
</feature>
<sequence>MTGPARRAPRGGPSAAARREGSGVRRLARIAGLLAFDVRAAARIMAAEAGRTGAAVAARRRRDVTTAGLRGGGQPMRRGSVRGPRT</sequence>
<feature type="compositionally biased region" description="Low complexity" evidence="1">
    <location>
        <begin position="1"/>
        <end position="16"/>
    </location>
</feature>
<dbReference type="RefSeq" id="WP_142617586.1">
    <property type="nucleotide sequence ID" value="NZ_VIRM01000007.1"/>
</dbReference>
<name>A0A544YZX9_9ACTN</name>
<feature type="region of interest" description="Disordered" evidence="1">
    <location>
        <begin position="61"/>
        <end position="86"/>
    </location>
</feature>
<dbReference type="Proteomes" id="UP000316541">
    <property type="component" value="Unassembled WGS sequence"/>
</dbReference>
<accession>A0A544YZX9</accession>
<evidence type="ECO:0000313" key="2">
    <source>
        <dbReference type="EMBL" id="TQS22339.1"/>
    </source>
</evidence>
<dbReference type="AlphaFoldDB" id="A0A544YZX9"/>
<reference evidence="2 3" key="1">
    <citation type="submission" date="2019-07" db="EMBL/GenBank/DDBJ databases">
        <title>Microbispora hainanensis DSM 45428.</title>
        <authorList>
            <person name="Thawai C."/>
        </authorList>
    </citation>
    <scope>NUCLEOTIDE SEQUENCE [LARGE SCALE GENOMIC DNA]</scope>
    <source>
        <strain evidence="2 3">DSM 45428</strain>
    </source>
</reference>
<organism evidence="2 3">
    <name type="scientific">Microbispora hainanensis</name>
    <dbReference type="NCBI Taxonomy" id="568844"/>
    <lineage>
        <taxon>Bacteria</taxon>
        <taxon>Bacillati</taxon>
        <taxon>Actinomycetota</taxon>
        <taxon>Actinomycetes</taxon>
        <taxon>Streptosporangiales</taxon>
        <taxon>Streptosporangiaceae</taxon>
        <taxon>Microbispora</taxon>
    </lineage>
</organism>
<comment type="caution">
    <text evidence="2">The sequence shown here is derived from an EMBL/GenBank/DDBJ whole genome shotgun (WGS) entry which is preliminary data.</text>
</comment>
<gene>
    <name evidence="2" type="ORF">FLX08_08075</name>
</gene>
<evidence type="ECO:0000256" key="1">
    <source>
        <dbReference type="SAM" id="MobiDB-lite"/>
    </source>
</evidence>
<protein>
    <submittedName>
        <fullName evidence="2">Uncharacterized protein</fullName>
    </submittedName>
</protein>
<evidence type="ECO:0000313" key="3">
    <source>
        <dbReference type="Proteomes" id="UP000316541"/>
    </source>
</evidence>
<proteinExistence type="predicted"/>
<dbReference type="EMBL" id="VIRM01000007">
    <property type="protein sequence ID" value="TQS22339.1"/>
    <property type="molecule type" value="Genomic_DNA"/>
</dbReference>